<evidence type="ECO:0000313" key="5">
    <source>
        <dbReference type="EMBL" id="RUR72515.1"/>
    </source>
</evidence>
<gene>
    <name evidence="5" type="ORF">PCC6912_62530</name>
</gene>
<feature type="domain" description="Ketoreductase" evidence="4">
    <location>
        <begin position="11"/>
        <end position="192"/>
    </location>
</feature>
<dbReference type="PRINTS" id="PR00080">
    <property type="entry name" value="SDRFAMILY"/>
</dbReference>
<evidence type="ECO:0000313" key="6">
    <source>
        <dbReference type="Proteomes" id="UP000268857"/>
    </source>
</evidence>
<accession>A0A3S0XL31</accession>
<dbReference type="PANTHER" id="PTHR44196">
    <property type="entry name" value="DEHYDROGENASE/REDUCTASE SDR FAMILY MEMBER 7B"/>
    <property type="match status" value="1"/>
</dbReference>
<dbReference type="InterPro" id="IPR036291">
    <property type="entry name" value="NAD(P)-bd_dom_sf"/>
</dbReference>
<dbReference type="NCBIfam" id="NF005495">
    <property type="entry name" value="PRK07109.1"/>
    <property type="match status" value="1"/>
</dbReference>
<dbReference type="SUPFAM" id="SSF51735">
    <property type="entry name" value="NAD(P)-binding Rossmann-fold domains"/>
    <property type="match status" value="1"/>
</dbReference>
<dbReference type="AlphaFoldDB" id="A0A3S0XL31"/>
<dbReference type="OrthoDB" id="9775296at2"/>
<dbReference type="Proteomes" id="UP000268857">
    <property type="component" value="Unassembled WGS sequence"/>
</dbReference>
<dbReference type="Pfam" id="PF00106">
    <property type="entry name" value="adh_short"/>
    <property type="match status" value="1"/>
</dbReference>
<dbReference type="InterPro" id="IPR057326">
    <property type="entry name" value="KR_dom"/>
</dbReference>
<sequence>MQIQLKPINQQVVAVVGASSGIGRNAALQFANRGAKVVVAARSQPGLESLVEEIQKMGGEATAVVADVTVFEQVKAIADRAVEQYGRLDTWVHNAAVELYAAFEVTTPEEFKRVIDVNLMGQVYGAMAALPHLKREGRGALIHVTSIEARRSLPLQSAYAASKHGVDGFLESLRVELMHEKLPISVTNIMPASINTPLFNKARTKLGVKPMGVPPVYQPSLVAKAIVEAAERPKRDVVVGDAGKAILAAQRISPSAVDAYMVRTAFSGQRTNEPKSETAPDNLYEPIQGYDKIEGDFSEQARSWSF</sequence>
<keyword evidence="6" id="KW-1185">Reference proteome</keyword>
<dbReference type="RefSeq" id="WP_016877248.1">
    <property type="nucleotide sequence ID" value="NZ_AJLN01000055.1"/>
</dbReference>
<dbReference type="Gene3D" id="3.40.50.720">
    <property type="entry name" value="NAD(P)-binding Rossmann-like Domain"/>
    <property type="match status" value="1"/>
</dbReference>
<keyword evidence="2" id="KW-0560">Oxidoreductase</keyword>
<dbReference type="InterPro" id="IPR002347">
    <property type="entry name" value="SDR_fam"/>
</dbReference>
<dbReference type="PRINTS" id="PR00081">
    <property type="entry name" value="GDHRDH"/>
</dbReference>
<dbReference type="GO" id="GO:0016020">
    <property type="term" value="C:membrane"/>
    <property type="evidence" value="ECO:0007669"/>
    <property type="project" value="TreeGrafter"/>
</dbReference>
<evidence type="ECO:0000256" key="2">
    <source>
        <dbReference type="ARBA" id="ARBA00023002"/>
    </source>
</evidence>
<dbReference type="GO" id="GO:0016491">
    <property type="term" value="F:oxidoreductase activity"/>
    <property type="evidence" value="ECO:0007669"/>
    <property type="project" value="UniProtKB-KW"/>
</dbReference>
<evidence type="ECO:0000256" key="1">
    <source>
        <dbReference type="ARBA" id="ARBA00006484"/>
    </source>
</evidence>
<dbReference type="PROSITE" id="PS00061">
    <property type="entry name" value="ADH_SHORT"/>
    <property type="match status" value="1"/>
</dbReference>
<reference evidence="5 6" key="1">
    <citation type="journal article" date="2019" name="Genome Biol. Evol.">
        <title>Day and night: Metabolic profiles and evolutionary relationships of six axenic non-marine cyanobacteria.</title>
        <authorList>
            <person name="Will S.E."/>
            <person name="Henke P."/>
            <person name="Boedeker C."/>
            <person name="Huang S."/>
            <person name="Brinkmann H."/>
            <person name="Rohde M."/>
            <person name="Jarek M."/>
            <person name="Friedl T."/>
            <person name="Seufert S."/>
            <person name="Schumacher M."/>
            <person name="Overmann J."/>
            <person name="Neumann-Schaal M."/>
            <person name="Petersen J."/>
        </authorList>
    </citation>
    <scope>NUCLEOTIDE SEQUENCE [LARGE SCALE GENOMIC DNA]</scope>
    <source>
        <strain evidence="5 6">PCC 6912</strain>
    </source>
</reference>
<proteinExistence type="inferred from homology"/>
<protein>
    <submittedName>
        <fullName evidence="5">Short-chain dehydrogenase</fullName>
    </submittedName>
</protein>
<comment type="caution">
    <text evidence="5">The sequence shown here is derived from an EMBL/GenBank/DDBJ whole genome shotgun (WGS) entry which is preliminary data.</text>
</comment>
<evidence type="ECO:0000259" key="4">
    <source>
        <dbReference type="SMART" id="SM00822"/>
    </source>
</evidence>
<dbReference type="EMBL" id="RSCJ01000047">
    <property type="protein sequence ID" value="RUR72515.1"/>
    <property type="molecule type" value="Genomic_DNA"/>
</dbReference>
<dbReference type="STRING" id="211165.GCA_000317285_01660"/>
<dbReference type="CDD" id="cd05360">
    <property type="entry name" value="SDR_c3"/>
    <property type="match status" value="1"/>
</dbReference>
<dbReference type="SMART" id="SM00822">
    <property type="entry name" value="PKS_KR"/>
    <property type="match status" value="1"/>
</dbReference>
<name>A0A3S0XL31_CHLFR</name>
<organism evidence="5 6">
    <name type="scientific">Chlorogloeopsis fritschii PCC 6912</name>
    <dbReference type="NCBI Taxonomy" id="211165"/>
    <lineage>
        <taxon>Bacteria</taxon>
        <taxon>Bacillati</taxon>
        <taxon>Cyanobacteriota</taxon>
        <taxon>Cyanophyceae</taxon>
        <taxon>Nostocales</taxon>
        <taxon>Chlorogloeopsidaceae</taxon>
        <taxon>Chlorogloeopsis</taxon>
    </lineage>
</organism>
<dbReference type="InterPro" id="IPR020904">
    <property type="entry name" value="Sc_DH/Rdtase_CS"/>
</dbReference>
<comment type="similarity">
    <text evidence="1 3">Belongs to the short-chain dehydrogenases/reductases (SDR) family.</text>
</comment>
<dbReference type="PANTHER" id="PTHR44196:SF1">
    <property type="entry name" value="DEHYDROGENASE_REDUCTASE SDR FAMILY MEMBER 7B"/>
    <property type="match status" value="1"/>
</dbReference>
<evidence type="ECO:0000256" key="3">
    <source>
        <dbReference type="RuleBase" id="RU000363"/>
    </source>
</evidence>